<proteinExistence type="predicted"/>
<dbReference type="Gene3D" id="3.80.10.10">
    <property type="entry name" value="Ribonuclease Inhibitor"/>
    <property type="match status" value="2"/>
</dbReference>
<evidence type="ECO:0000256" key="3">
    <source>
        <dbReference type="SAM" id="MobiDB-lite"/>
    </source>
</evidence>
<feature type="region of interest" description="Disordered" evidence="3">
    <location>
        <begin position="314"/>
        <end position="346"/>
    </location>
</feature>
<name>A0A7J7DET6_TRIWF</name>
<keyword evidence="1" id="KW-0433">Leucine-rich repeat</keyword>
<dbReference type="SUPFAM" id="SSF52058">
    <property type="entry name" value="L domain-like"/>
    <property type="match status" value="1"/>
</dbReference>
<protein>
    <submittedName>
        <fullName evidence="4">Leucine-rich repeat and IQ domain-containing protein 1</fullName>
    </submittedName>
</protein>
<evidence type="ECO:0000313" key="5">
    <source>
        <dbReference type="Proteomes" id="UP000593562"/>
    </source>
</evidence>
<comment type="caution">
    <text evidence="4">The sequence shown here is derived from an EMBL/GenBank/DDBJ whole genome shotgun (WGS) entry which is preliminary data.</text>
</comment>
<dbReference type="PANTHER" id="PTHR46652:SF7">
    <property type="entry name" value="LEUCINE-RICH REPEAT AND IQ DOMAIN-CONTAINING PROTEIN 1"/>
    <property type="match status" value="1"/>
</dbReference>
<evidence type="ECO:0000256" key="2">
    <source>
        <dbReference type="ARBA" id="ARBA00022737"/>
    </source>
</evidence>
<dbReference type="PANTHER" id="PTHR46652">
    <property type="entry name" value="LEUCINE-RICH REPEAT AND IQ DOMAIN-CONTAINING PROTEIN 1-RELATED"/>
    <property type="match status" value="1"/>
</dbReference>
<dbReference type="PROSITE" id="PS51450">
    <property type="entry name" value="LRR"/>
    <property type="match status" value="4"/>
</dbReference>
<keyword evidence="5" id="KW-1185">Reference proteome</keyword>
<evidence type="ECO:0000313" key="4">
    <source>
        <dbReference type="EMBL" id="KAF5744895.1"/>
    </source>
</evidence>
<evidence type="ECO:0000256" key="1">
    <source>
        <dbReference type="ARBA" id="ARBA00022614"/>
    </source>
</evidence>
<dbReference type="AlphaFoldDB" id="A0A7J7DET6"/>
<reference evidence="4 5" key="1">
    <citation type="journal article" date="2020" name="Nat. Commun.">
        <title>Genome of Tripterygium wilfordii and identification of cytochrome P450 involved in triptolide biosynthesis.</title>
        <authorList>
            <person name="Tu L."/>
            <person name="Su P."/>
            <person name="Zhang Z."/>
            <person name="Gao L."/>
            <person name="Wang J."/>
            <person name="Hu T."/>
            <person name="Zhou J."/>
            <person name="Zhang Y."/>
            <person name="Zhao Y."/>
            <person name="Liu Y."/>
            <person name="Song Y."/>
            <person name="Tong Y."/>
            <person name="Lu Y."/>
            <person name="Yang J."/>
            <person name="Xu C."/>
            <person name="Jia M."/>
            <person name="Peters R.J."/>
            <person name="Huang L."/>
            <person name="Gao W."/>
        </authorList>
    </citation>
    <scope>NUCLEOTIDE SEQUENCE [LARGE SCALE GENOMIC DNA]</scope>
    <source>
        <strain evidence="5">cv. XIE 37</strain>
        <tissue evidence="4">Leaf</tissue>
    </source>
</reference>
<dbReference type="InParanoid" id="A0A7J7DET6"/>
<dbReference type="FunCoup" id="A0A7J7DET6">
    <property type="interactions" value="749"/>
</dbReference>
<dbReference type="SMART" id="SM00365">
    <property type="entry name" value="LRR_SD22"/>
    <property type="match status" value="7"/>
</dbReference>
<dbReference type="Proteomes" id="UP000593562">
    <property type="component" value="Unassembled WGS sequence"/>
</dbReference>
<dbReference type="OrthoDB" id="1517790at2759"/>
<accession>A0A7J7DET6</accession>
<sequence>MTCLTIEQVLKEKQTGDRNAVTVLDLNWKALSDVSCLSEFKNLEKLDLGSNNLTSLEGLRSCVNLKWLSVVQNNLQSLKGIEGLSKLTVLNAGKNKLKSMEEVKSLVSLRAVILNDNEIASICKLDQMKDLNTLVLSKNPIRKIGGSLANVKSIRKVSLSHCQLEAIESSLKSCTELKELRLAHNDIKVVPPELASNRKLQNLDLGNNLITRWSDLKVLNSLVNLKNLNLQGNPIAEKDELAKKVQNSLPNLHVFNAKPINKFINDRKDVNVGRVDSSSLIAGNEIDNASILNVDEQLKQKKKKAEEKTFKKEGLVHKETTDHDTEEVLKRKRKKSNDEISANEEVNFENSGVDVEMKPKKKMKKENLSKKEVRVIEQNNGEVKNKLRKKLKKVQGELDIIDDGEASFADLFAANSTENTKYGGVEKKVDKVVHNLKDADGLAAYPAKKKKSKSKGIEPKLDFTPTVEIGMGGLSTWDD</sequence>
<gene>
    <name evidence="4" type="ORF">HS088_TW07G00476</name>
</gene>
<dbReference type="InterPro" id="IPR001611">
    <property type="entry name" value="Leu-rich_rpt"/>
</dbReference>
<keyword evidence="2" id="KW-0677">Repeat</keyword>
<feature type="compositionally biased region" description="Basic and acidic residues" evidence="3">
    <location>
        <begin position="314"/>
        <end position="329"/>
    </location>
</feature>
<dbReference type="Pfam" id="PF13855">
    <property type="entry name" value="LRR_8"/>
    <property type="match status" value="1"/>
</dbReference>
<dbReference type="InterPro" id="IPR050836">
    <property type="entry name" value="SDS22/Internalin_LRR"/>
</dbReference>
<organism evidence="4 5">
    <name type="scientific">Tripterygium wilfordii</name>
    <name type="common">Thunder God vine</name>
    <dbReference type="NCBI Taxonomy" id="458696"/>
    <lineage>
        <taxon>Eukaryota</taxon>
        <taxon>Viridiplantae</taxon>
        <taxon>Streptophyta</taxon>
        <taxon>Embryophyta</taxon>
        <taxon>Tracheophyta</taxon>
        <taxon>Spermatophyta</taxon>
        <taxon>Magnoliopsida</taxon>
        <taxon>eudicotyledons</taxon>
        <taxon>Gunneridae</taxon>
        <taxon>Pentapetalae</taxon>
        <taxon>rosids</taxon>
        <taxon>fabids</taxon>
        <taxon>Celastrales</taxon>
        <taxon>Celastraceae</taxon>
        <taxon>Tripterygium</taxon>
    </lineage>
</organism>
<dbReference type="InterPro" id="IPR032675">
    <property type="entry name" value="LRR_dom_sf"/>
</dbReference>
<dbReference type="EMBL" id="JAAARO010000007">
    <property type="protein sequence ID" value="KAF5744895.1"/>
    <property type="molecule type" value="Genomic_DNA"/>
</dbReference>